<dbReference type="GO" id="GO:0003677">
    <property type="term" value="F:DNA binding"/>
    <property type="evidence" value="ECO:0007669"/>
    <property type="project" value="UniProtKB-KW"/>
</dbReference>
<evidence type="ECO:0000256" key="2">
    <source>
        <dbReference type="ARBA" id="ARBA00001946"/>
    </source>
</evidence>
<dbReference type="SMART" id="SM00433">
    <property type="entry name" value="TOP2c"/>
    <property type="match status" value="1"/>
</dbReference>
<accession>A0A1V4ILD5</accession>
<dbReference type="EMBL" id="MZGV01000027">
    <property type="protein sequence ID" value="OPJ60848.1"/>
    <property type="molecule type" value="Genomic_DNA"/>
</dbReference>
<dbReference type="Gene3D" id="3.30.565.10">
    <property type="entry name" value="Histidine kinase-like ATPase, C-terminal domain"/>
    <property type="match status" value="1"/>
</dbReference>
<dbReference type="Pfam" id="PF01751">
    <property type="entry name" value="Toprim"/>
    <property type="match status" value="1"/>
</dbReference>
<dbReference type="STRING" id="1450648.CLORY_25550"/>
<dbReference type="PANTHER" id="PTHR45866:SF12">
    <property type="entry name" value="DNA TOPOISOMERASE 4 SUBUNIT B"/>
    <property type="match status" value="1"/>
</dbReference>
<dbReference type="SUPFAM" id="SSF54211">
    <property type="entry name" value="Ribosomal protein S5 domain 2-like"/>
    <property type="match status" value="1"/>
</dbReference>
<evidence type="ECO:0000256" key="5">
    <source>
        <dbReference type="ARBA" id="ARBA00022842"/>
    </source>
</evidence>
<name>A0A1V4ILD5_9CLOT</name>
<evidence type="ECO:0000256" key="7">
    <source>
        <dbReference type="ARBA" id="ARBA00023235"/>
    </source>
</evidence>
<dbReference type="Proteomes" id="UP000190080">
    <property type="component" value="Unassembled WGS sequence"/>
</dbReference>
<dbReference type="InterPro" id="IPR000565">
    <property type="entry name" value="Topo_IIA_B"/>
</dbReference>
<dbReference type="EC" id="5.6.2.2" evidence="3"/>
<evidence type="ECO:0000313" key="9">
    <source>
        <dbReference type="EMBL" id="OPJ60848.1"/>
    </source>
</evidence>
<evidence type="ECO:0000256" key="1">
    <source>
        <dbReference type="ARBA" id="ARBA00000185"/>
    </source>
</evidence>
<dbReference type="InterPro" id="IPR013759">
    <property type="entry name" value="Topo_IIA_B_C"/>
</dbReference>
<dbReference type="SUPFAM" id="SSF55874">
    <property type="entry name" value="ATPase domain of HSP90 chaperone/DNA topoisomerase II/histidine kinase"/>
    <property type="match status" value="1"/>
</dbReference>
<keyword evidence="5" id="KW-0460">Magnesium</keyword>
<gene>
    <name evidence="9" type="primary">parE</name>
    <name evidence="9" type="ORF">CLORY_25550</name>
</gene>
<reference evidence="9 10" key="1">
    <citation type="submission" date="2017-03" db="EMBL/GenBank/DDBJ databases">
        <title>Genome sequence of Clostridium oryzae DSM 28571.</title>
        <authorList>
            <person name="Poehlein A."/>
            <person name="Daniel R."/>
        </authorList>
    </citation>
    <scope>NUCLEOTIDE SEQUENCE [LARGE SCALE GENOMIC DNA]</scope>
    <source>
        <strain evidence="9 10">DSM 28571</strain>
    </source>
</reference>
<dbReference type="NCBIfam" id="NF004189">
    <property type="entry name" value="PRK05644.1"/>
    <property type="match status" value="1"/>
</dbReference>
<dbReference type="PRINTS" id="PR01159">
    <property type="entry name" value="DNAGYRASEB"/>
</dbReference>
<dbReference type="Pfam" id="PF02518">
    <property type="entry name" value="HATPase_c"/>
    <property type="match status" value="1"/>
</dbReference>
<dbReference type="InterPro" id="IPR001241">
    <property type="entry name" value="Topo_IIA"/>
</dbReference>
<dbReference type="InterPro" id="IPR002288">
    <property type="entry name" value="DNA_gyrase_B_C"/>
</dbReference>
<dbReference type="InterPro" id="IPR014721">
    <property type="entry name" value="Ribsml_uS5_D2-typ_fold_subgr"/>
</dbReference>
<dbReference type="AlphaFoldDB" id="A0A1V4ILD5"/>
<dbReference type="PROSITE" id="PS50880">
    <property type="entry name" value="TOPRIM"/>
    <property type="match status" value="1"/>
</dbReference>
<dbReference type="InterPro" id="IPR006171">
    <property type="entry name" value="TOPRIM_dom"/>
</dbReference>
<dbReference type="InterPro" id="IPR036890">
    <property type="entry name" value="HATPase_C_sf"/>
</dbReference>
<dbReference type="PRINTS" id="PR00418">
    <property type="entry name" value="TPI2FAMILY"/>
</dbReference>
<dbReference type="GO" id="GO:0034335">
    <property type="term" value="F:DNA negative supercoiling activity"/>
    <property type="evidence" value="ECO:0007669"/>
    <property type="project" value="UniProtKB-ARBA"/>
</dbReference>
<keyword evidence="4" id="KW-0479">Metal-binding</keyword>
<keyword evidence="10" id="KW-1185">Reference proteome</keyword>
<comment type="caution">
    <text evidence="9">The sequence shown here is derived from an EMBL/GenBank/DDBJ whole genome shotgun (WGS) entry which is preliminary data.</text>
</comment>
<dbReference type="PROSITE" id="PS00177">
    <property type="entry name" value="TOPOISOMERASE_II"/>
    <property type="match status" value="1"/>
</dbReference>
<dbReference type="Pfam" id="PF00986">
    <property type="entry name" value="DNA_gyraseB_C"/>
    <property type="match status" value="1"/>
</dbReference>
<organism evidence="9 10">
    <name type="scientific">Clostridium oryzae</name>
    <dbReference type="NCBI Taxonomy" id="1450648"/>
    <lineage>
        <taxon>Bacteria</taxon>
        <taxon>Bacillati</taxon>
        <taxon>Bacillota</taxon>
        <taxon>Clostridia</taxon>
        <taxon>Eubacteriales</taxon>
        <taxon>Clostridiaceae</taxon>
        <taxon>Clostridium</taxon>
    </lineage>
</organism>
<dbReference type="SMART" id="SM00387">
    <property type="entry name" value="HATPase_c"/>
    <property type="match status" value="1"/>
</dbReference>
<proteinExistence type="predicted"/>
<evidence type="ECO:0000313" key="10">
    <source>
        <dbReference type="Proteomes" id="UP000190080"/>
    </source>
</evidence>
<dbReference type="CDD" id="cd16928">
    <property type="entry name" value="HATPase_GyrB-like"/>
    <property type="match status" value="1"/>
</dbReference>
<dbReference type="InterPro" id="IPR020568">
    <property type="entry name" value="Ribosomal_Su5_D2-typ_SF"/>
</dbReference>
<dbReference type="InterPro" id="IPR013760">
    <property type="entry name" value="Topo_IIA-like_dom_sf"/>
</dbReference>
<dbReference type="GO" id="GO:0006265">
    <property type="term" value="P:DNA topological change"/>
    <property type="evidence" value="ECO:0007669"/>
    <property type="project" value="InterPro"/>
</dbReference>
<comment type="cofactor">
    <cofactor evidence="2">
        <name>Mg(2+)</name>
        <dbReference type="ChEBI" id="CHEBI:18420"/>
    </cofactor>
</comment>
<evidence type="ECO:0000256" key="6">
    <source>
        <dbReference type="ARBA" id="ARBA00023125"/>
    </source>
</evidence>
<dbReference type="PANTHER" id="PTHR45866">
    <property type="entry name" value="DNA GYRASE/TOPOISOMERASE SUBUNIT B"/>
    <property type="match status" value="1"/>
</dbReference>
<sequence length="657" mass="74710">MRKDENIGMENINYSSYDVTDLTSLEKLEPVRIRPGMYIGSTGSKGLHHCIWEILDNAIDEITNGFGDRASVILNKDKSVTIIDNGRGVPTGIHPVKKKSGVEMVYTELHTGGKFDNKNYKTSGGLHGVGAAVVNALSKWMEVEVHQNGKIYRQRFEYAYDKQLKKVMPGTPVTKLEQVGETNETGTRVTFMPDNDVFTTTEFKYEIIDERLQELAFQNKGITLIFIDRRKDEPITKEYYSQRGLLDFIDYLNESKTVLHPEPILFDGQKEINGLSMYGEVCIQFTDSTTEYIASYVNNIPTTEAGTHEAGFKTGMTRAFKEWARKLNVIKEKDKEFEGDDLREGMTAIVRIKISNPMFEGQTKTKLGNNEAYTMMNELCYIKFSQWIEDNKDTAVNIMNNAVDAAARREKIKKISDAEKKKIGKGTAPLAGKIAVCTIKNPEIDEFIIVEGDSAGGSAKQARDRRFQTIMPSKGKIMNTEKQKLENVLASEELKIFNTAVGTGVLDNYSEKDLKYHKIIIMSDADVDGYHIRTLWMTYIYRYMRSIISNGHLFIALPPLYKVYKETKKELIEKYAYSDDDLESVKKEVGKGALIQRYKGLGEMNPEQLWETTLNPSTRTLQQVTIEDAAKAEKMISLLMGDVVEPRKNYMYRYAEF</sequence>
<dbReference type="InterPro" id="IPR013506">
    <property type="entry name" value="Topo_IIA_bsu_dom2"/>
</dbReference>
<dbReference type="Gene3D" id="3.40.50.670">
    <property type="match status" value="1"/>
</dbReference>
<dbReference type="GO" id="GO:0005524">
    <property type="term" value="F:ATP binding"/>
    <property type="evidence" value="ECO:0007669"/>
    <property type="project" value="InterPro"/>
</dbReference>
<protein>
    <recommendedName>
        <fullName evidence="3">DNA topoisomerase (ATP-hydrolyzing)</fullName>
        <ecNumber evidence="3">5.6.2.2</ecNumber>
    </recommendedName>
</protein>
<evidence type="ECO:0000256" key="4">
    <source>
        <dbReference type="ARBA" id="ARBA00022723"/>
    </source>
</evidence>
<dbReference type="InterPro" id="IPR018522">
    <property type="entry name" value="TopoIIA_CS"/>
</dbReference>
<dbReference type="Pfam" id="PF00204">
    <property type="entry name" value="DNA_gyraseB"/>
    <property type="match status" value="1"/>
</dbReference>
<dbReference type="CDD" id="cd00822">
    <property type="entry name" value="TopoII_Trans_DNA_gyrase"/>
    <property type="match status" value="1"/>
</dbReference>
<dbReference type="InterPro" id="IPR003594">
    <property type="entry name" value="HATPase_dom"/>
</dbReference>
<dbReference type="Gene3D" id="3.30.230.10">
    <property type="match status" value="1"/>
</dbReference>
<comment type="catalytic activity">
    <reaction evidence="1">
        <text>ATP-dependent breakage, passage and rejoining of double-stranded DNA.</text>
        <dbReference type="EC" id="5.6.2.2"/>
    </reaction>
</comment>
<keyword evidence="7 9" id="KW-0413">Isomerase</keyword>
<dbReference type="GO" id="GO:0046872">
    <property type="term" value="F:metal ion binding"/>
    <property type="evidence" value="ECO:0007669"/>
    <property type="project" value="UniProtKB-KW"/>
</dbReference>
<dbReference type="SUPFAM" id="SSF56719">
    <property type="entry name" value="Type II DNA topoisomerase"/>
    <property type="match status" value="1"/>
</dbReference>
<evidence type="ECO:0000256" key="3">
    <source>
        <dbReference type="ARBA" id="ARBA00012895"/>
    </source>
</evidence>
<feature type="domain" description="Toprim" evidence="8">
    <location>
        <begin position="445"/>
        <end position="559"/>
    </location>
</feature>
<keyword evidence="6" id="KW-0238">DNA-binding</keyword>
<evidence type="ECO:0000259" key="8">
    <source>
        <dbReference type="PROSITE" id="PS50880"/>
    </source>
</evidence>